<dbReference type="EMBL" id="VSWC01000183">
    <property type="protein sequence ID" value="KAA1069304.1"/>
    <property type="molecule type" value="Genomic_DNA"/>
</dbReference>
<evidence type="ECO:0000313" key="5">
    <source>
        <dbReference type="EMBL" id="KAA1104315.1"/>
    </source>
</evidence>
<organism evidence="5 6">
    <name type="scientific">Puccinia graminis f. sp. tritici</name>
    <dbReference type="NCBI Taxonomy" id="56615"/>
    <lineage>
        <taxon>Eukaryota</taxon>
        <taxon>Fungi</taxon>
        <taxon>Dikarya</taxon>
        <taxon>Basidiomycota</taxon>
        <taxon>Pucciniomycotina</taxon>
        <taxon>Pucciniomycetes</taxon>
        <taxon>Pucciniales</taxon>
        <taxon>Pucciniaceae</taxon>
        <taxon>Puccinia</taxon>
    </lineage>
</organism>
<sequence>MKLHAASLRITLAVLITLTQAQQTMAQGHRLPECPNNYCTGDGKELTPQEISQLSLKSPDKCGWESKRTPVTKCLNERDKSYYRCCTCNKIFSTNTAHENYSNQPCSHRFKAFVPGPSCSNPGPSEPEVPSTRPPTLHQFFPN</sequence>
<accession>A0A5B0PRH5</accession>
<evidence type="ECO:0000313" key="7">
    <source>
        <dbReference type="Proteomes" id="UP000325313"/>
    </source>
</evidence>
<dbReference type="EMBL" id="VSWC01000041">
    <property type="protein sequence ID" value="KAA1104315.1"/>
    <property type="molecule type" value="Genomic_DNA"/>
</dbReference>
<proteinExistence type="predicted"/>
<dbReference type="EMBL" id="VDEP01000505">
    <property type="protein sequence ID" value="KAA1068615.1"/>
    <property type="molecule type" value="Genomic_DNA"/>
</dbReference>
<evidence type="ECO:0000256" key="2">
    <source>
        <dbReference type="SAM" id="SignalP"/>
    </source>
</evidence>
<protein>
    <recommendedName>
        <fullName evidence="8">C2H2-type domain-containing protein</fullName>
    </recommendedName>
</protein>
<gene>
    <name evidence="5" type="ORF">PGT21_019093</name>
    <name evidence="4" type="ORF">PGT21_020377</name>
    <name evidence="3" type="ORF">PGTUg99_033824</name>
</gene>
<feature type="region of interest" description="Disordered" evidence="1">
    <location>
        <begin position="117"/>
        <end position="143"/>
    </location>
</feature>
<feature type="signal peptide" evidence="2">
    <location>
        <begin position="1"/>
        <end position="21"/>
    </location>
</feature>
<evidence type="ECO:0000256" key="1">
    <source>
        <dbReference type="SAM" id="MobiDB-lite"/>
    </source>
</evidence>
<reference evidence="6 7" key="1">
    <citation type="submission" date="2019-05" db="EMBL/GenBank/DDBJ databases">
        <title>Emergence of the Ug99 lineage of the wheat stem rust pathogen through somatic hybridization.</title>
        <authorList>
            <person name="Li F."/>
            <person name="Upadhyaya N.M."/>
            <person name="Sperschneider J."/>
            <person name="Matny O."/>
            <person name="Nguyen-Phuc H."/>
            <person name="Mago R."/>
            <person name="Raley C."/>
            <person name="Miller M.E."/>
            <person name="Silverstein K.A.T."/>
            <person name="Henningsen E."/>
            <person name="Hirsch C.D."/>
            <person name="Visser B."/>
            <person name="Pretorius Z.A."/>
            <person name="Steffenson B.J."/>
            <person name="Schwessinger B."/>
            <person name="Dodds P.N."/>
            <person name="Figueroa M."/>
        </authorList>
    </citation>
    <scope>NUCLEOTIDE SEQUENCE [LARGE SCALE GENOMIC DNA]</scope>
    <source>
        <strain evidence="5">21-0</strain>
        <strain evidence="3 7">Ug99</strain>
    </source>
</reference>
<evidence type="ECO:0000313" key="4">
    <source>
        <dbReference type="EMBL" id="KAA1069304.1"/>
    </source>
</evidence>
<comment type="caution">
    <text evidence="5">The sequence shown here is derived from an EMBL/GenBank/DDBJ whole genome shotgun (WGS) entry which is preliminary data.</text>
</comment>
<evidence type="ECO:0000313" key="3">
    <source>
        <dbReference type="EMBL" id="KAA1068615.1"/>
    </source>
</evidence>
<keyword evidence="2" id="KW-0732">Signal</keyword>
<name>A0A5B0PRH5_PUCGR</name>
<dbReference type="Proteomes" id="UP000324748">
    <property type="component" value="Unassembled WGS sequence"/>
</dbReference>
<feature type="chain" id="PRO_5036366414" description="C2H2-type domain-containing protein" evidence="2">
    <location>
        <begin position="22"/>
        <end position="143"/>
    </location>
</feature>
<evidence type="ECO:0000313" key="6">
    <source>
        <dbReference type="Proteomes" id="UP000324748"/>
    </source>
</evidence>
<evidence type="ECO:0008006" key="8">
    <source>
        <dbReference type="Google" id="ProtNLM"/>
    </source>
</evidence>
<keyword evidence="6" id="KW-1185">Reference proteome</keyword>
<dbReference type="Proteomes" id="UP000325313">
    <property type="component" value="Unassembled WGS sequence"/>
</dbReference>
<dbReference type="AlphaFoldDB" id="A0A5B0PRH5"/>